<accession>A0A0M3HKL2</accession>
<keyword evidence="2" id="KW-1185">Reference proteome</keyword>
<dbReference type="AlphaFoldDB" id="A0A0M3HKL2"/>
<sequence>MALNATKIFGVLIATFTARYHFVLRLFLRVETFIVLSKIFFSFFLIIF</sequence>
<keyword evidence="1" id="KW-1133">Transmembrane helix</keyword>
<proteinExistence type="predicted"/>
<organism evidence="2 3">
    <name type="scientific">Ascaris lumbricoides</name>
    <name type="common">Giant roundworm</name>
    <dbReference type="NCBI Taxonomy" id="6252"/>
    <lineage>
        <taxon>Eukaryota</taxon>
        <taxon>Metazoa</taxon>
        <taxon>Ecdysozoa</taxon>
        <taxon>Nematoda</taxon>
        <taxon>Chromadorea</taxon>
        <taxon>Rhabditida</taxon>
        <taxon>Spirurina</taxon>
        <taxon>Ascaridomorpha</taxon>
        <taxon>Ascaridoidea</taxon>
        <taxon>Ascarididae</taxon>
        <taxon>Ascaris</taxon>
    </lineage>
</organism>
<dbReference type="Proteomes" id="UP000036681">
    <property type="component" value="Unplaced"/>
</dbReference>
<keyword evidence="1" id="KW-0472">Membrane</keyword>
<name>A0A0M3HKL2_ASCLU</name>
<feature type="transmembrane region" description="Helical" evidence="1">
    <location>
        <begin position="26"/>
        <end position="47"/>
    </location>
</feature>
<protein>
    <submittedName>
        <fullName evidence="3">Uncharacterized protein</fullName>
    </submittedName>
</protein>
<evidence type="ECO:0000256" key="1">
    <source>
        <dbReference type="SAM" id="Phobius"/>
    </source>
</evidence>
<dbReference type="WBParaSite" id="ALUE_0000205701-mRNA-1">
    <property type="protein sequence ID" value="ALUE_0000205701-mRNA-1"/>
    <property type="gene ID" value="ALUE_0000205701"/>
</dbReference>
<evidence type="ECO:0000313" key="2">
    <source>
        <dbReference type="Proteomes" id="UP000036681"/>
    </source>
</evidence>
<evidence type="ECO:0000313" key="3">
    <source>
        <dbReference type="WBParaSite" id="ALUE_0000205701-mRNA-1"/>
    </source>
</evidence>
<keyword evidence="1" id="KW-0812">Transmembrane</keyword>
<reference evidence="3" key="1">
    <citation type="submission" date="2017-02" db="UniProtKB">
        <authorList>
            <consortium name="WormBaseParasite"/>
        </authorList>
    </citation>
    <scope>IDENTIFICATION</scope>
</reference>